<dbReference type="OrthoDB" id="6392at2"/>
<dbReference type="InterPro" id="IPR013324">
    <property type="entry name" value="RNA_pol_sigma_r3/r4-like"/>
</dbReference>
<accession>A0A1M6G555</accession>
<evidence type="ECO:0000256" key="1">
    <source>
        <dbReference type="ARBA" id="ARBA00008720"/>
    </source>
</evidence>
<dbReference type="Gene3D" id="1.10.10.10">
    <property type="entry name" value="Winged helix-like DNA-binding domain superfamily/Winged helix DNA-binding domain"/>
    <property type="match status" value="1"/>
</dbReference>
<evidence type="ECO:0000256" key="3">
    <source>
        <dbReference type="HAMAP-Rule" id="MF_00245"/>
    </source>
</evidence>
<dbReference type="SUPFAM" id="SSF88659">
    <property type="entry name" value="Sigma3 and sigma4 domains of RNA polymerase sigma factors"/>
    <property type="match status" value="1"/>
</dbReference>
<dbReference type="PANTHER" id="PTHR40083">
    <property type="entry name" value="UPF0122 PROTEIN CBO2450/CLC_2298"/>
    <property type="match status" value="1"/>
</dbReference>
<dbReference type="Proteomes" id="UP000184442">
    <property type="component" value="Unassembled WGS sequence"/>
</dbReference>
<proteinExistence type="inferred from homology"/>
<dbReference type="AlphaFoldDB" id="A0A1M6G555"/>
<evidence type="ECO:0000256" key="2">
    <source>
        <dbReference type="ARBA" id="ARBA00024764"/>
    </source>
</evidence>
<reference evidence="4 5" key="1">
    <citation type="submission" date="2016-11" db="EMBL/GenBank/DDBJ databases">
        <authorList>
            <person name="Jaros S."/>
            <person name="Januszkiewicz K."/>
            <person name="Wedrychowicz H."/>
        </authorList>
    </citation>
    <scope>NUCLEOTIDE SEQUENCE [LARGE SCALE GENOMIC DNA]</scope>
    <source>
        <strain evidence="4 5">DSM 19022</strain>
    </source>
</reference>
<gene>
    <name evidence="4" type="ORF">SAMN02745176_02235</name>
</gene>
<organism evidence="4 5">
    <name type="scientific">Lutispora thermophila DSM 19022</name>
    <dbReference type="NCBI Taxonomy" id="1122184"/>
    <lineage>
        <taxon>Bacteria</taxon>
        <taxon>Bacillati</taxon>
        <taxon>Bacillota</taxon>
        <taxon>Clostridia</taxon>
        <taxon>Lutisporales</taxon>
        <taxon>Lutisporaceae</taxon>
        <taxon>Lutispora</taxon>
    </lineage>
</organism>
<evidence type="ECO:0000313" key="4">
    <source>
        <dbReference type="EMBL" id="SHJ05089.1"/>
    </source>
</evidence>
<name>A0A1M6G555_9FIRM</name>
<dbReference type="EMBL" id="FQZS01000014">
    <property type="protein sequence ID" value="SHJ05089.1"/>
    <property type="molecule type" value="Genomic_DNA"/>
</dbReference>
<dbReference type="RefSeq" id="WP_073026278.1">
    <property type="nucleotide sequence ID" value="NZ_FQZS01000014.1"/>
</dbReference>
<comment type="function">
    <text evidence="2 3">Might take part in the signal recognition particle (SRP) pathway. This is inferred from the conservation of its genetic proximity to ftsY/ffh. May be a regulatory protein.</text>
</comment>
<dbReference type="InterPro" id="IPR036388">
    <property type="entry name" value="WH-like_DNA-bd_sf"/>
</dbReference>
<dbReference type="HAMAP" id="MF_00245">
    <property type="entry name" value="UPF0122"/>
    <property type="match status" value="1"/>
</dbReference>
<keyword evidence="5" id="KW-1185">Reference proteome</keyword>
<protein>
    <recommendedName>
        <fullName evidence="3">UPF0122 protein SAMN02745176_02235</fullName>
    </recommendedName>
</protein>
<dbReference type="InterPro" id="IPR007394">
    <property type="entry name" value="UPF0122"/>
</dbReference>
<dbReference type="InterPro" id="IPR054831">
    <property type="entry name" value="UPF0122_fam_protein"/>
</dbReference>
<dbReference type="Pfam" id="PF04297">
    <property type="entry name" value="UPF0122"/>
    <property type="match status" value="1"/>
</dbReference>
<comment type="similarity">
    <text evidence="1 3">Belongs to the UPF0122 family.</text>
</comment>
<dbReference type="NCBIfam" id="NF045758">
    <property type="entry name" value="YlxM"/>
    <property type="match status" value="1"/>
</dbReference>
<sequence length="118" mass="13801">MIEDIVKKTLLFDFYGQLLTDKQRDIMEMYYTDDLSLSEISEQIGISRQGVYDTLKRAEATLIEYESRLGLVDKFLQHKSILSEIKSMLDEILNVDGIDVNEIKEMIKSIKNYIEKLE</sequence>
<evidence type="ECO:0000313" key="5">
    <source>
        <dbReference type="Proteomes" id="UP000184442"/>
    </source>
</evidence>
<dbReference type="STRING" id="1122184.SAMN02745176_02235"/>
<dbReference type="PANTHER" id="PTHR40083:SF1">
    <property type="entry name" value="UPF0122 PROTEIN YLXM"/>
    <property type="match status" value="1"/>
</dbReference>